<dbReference type="EMBL" id="CP049801">
    <property type="protein sequence ID" value="QIO04698.1"/>
    <property type="molecule type" value="Genomic_DNA"/>
</dbReference>
<sequence>MNQSNLSQDNAFSPSGRFGRLSYLAWMFLSSIIGAIILGSLMSFFSDSFQADNFRLEDVSSYPIPAVIIFVAVYLLIIYFNFVFIIRRLHDRNHSGWLSLLILVPLVNLFFALYLLFAKGDAAANQFGPRRVTRGWEKVLGWIYILLVVFGVIAAMLIPSYQSYILNSQSTTIKE</sequence>
<dbReference type="RefSeq" id="WP_166221492.1">
    <property type="nucleotide sequence ID" value="NZ_CP049801.1"/>
</dbReference>
<organism evidence="2 3">
    <name type="scientific">Acinetobacter shaoyimingii</name>
    <dbReference type="NCBI Taxonomy" id="2715164"/>
    <lineage>
        <taxon>Bacteria</taxon>
        <taxon>Pseudomonadati</taxon>
        <taxon>Pseudomonadota</taxon>
        <taxon>Gammaproteobacteria</taxon>
        <taxon>Moraxellales</taxon>
        <taxon>Moraxellaceae</taxon>
        <taxon>Acinetobacter</taxon>
    </lineage>
</organism>
<dbReference type="PANTHER" id="PTHR34980:SF3">
    <property type="entry name" value="BLR8105 PROTEIN"/>
    <property type="match status" value="1"/>
</dbReference>
<gene>
    <name evidence="2" type="ORF">G8E00_01350</name>
</gene>
<feature type="transmembrane region" description="Helical" evidence="1">
    <location>
        <begin position="97"/>
        <end position="117"/>
    </location>
</feature>
<feature type="transmembrane region" description="Helical" evidence="1">
    <location>
        <begin position="139"/>
        <end position="158"/>
    </location>
</feature>
<feature type="transmembrane region" description="Helical" evidence="1">
    <location>
        <begin position="64"/>
        <end position="85"/>
    </location>
</feature>
<dbReference type="KEGG" id="asha:G8E00_01350"/>
<dbReference type="AlphaFoldDB" id="A0A6G8RSD5"/>
<keyword evidence="1" id="KW-0812">Transmembrane</keyword>
<protein>
    <submittedName>
        <fullName evidence="2">DUF805 domain-containing protein</fullName>
    </submittedName>
</protein>
<proteinExistence type="predicted"/>
<dbReference type="Pfam" id="PF05656">
    <property type="entry name" value="DUF805"/>
    <property type="match status" value="1"/>
</dbReference>
<dbReference type="InterPro" id="IPR008523">
    <property type="entry name" value="DUF805"/>
</dbReference>
<feature type="transmembrane region" description="Helical" evidence="1">
    <location>
        <begin position="21"/>
        <end position="44"/>
    </location>
</feature>
<accession>A0A6G8RSD5</accession>
<dbReference type="PANTHER" id="PTHR34980">
    <property type="entry name" value="INNER MEMBRANE PROTEIN-RELATED-RELATED"/>
    <property type="match status" value="1"/>
</dbReference>
<evidence type="ECO:0000256" key="1">
    <source>
        <dbReference type="SAM" id="Phobius"/>
    </source>
</evidence>
<reference evidence="2 3" key="1">
    <citation type="submission" date="2020-03" db="EMBL/GenBank/DDBJ databases">
        <authorList>
            <person name="Zhu W."/>
        </authorList>
    </citation>
    <scope>NUCLEOTIDE SEQUENCE [LARGE SCALE GENOMIC DNA]</scope>
    <source>
        <strain evidence="2 3">323-1</strain>
    </source>
</reference>
<name>A0A6G8RSD5_9GAMM</name>
<keyword evidence="1" id="KW-0472">Membrane</keyword>
<dbReference type="Proteomes" id="UP000502297">
    <property type="component" value="Chromosome"/>
</dbReference>
<dbReference type="GO" id="GO:0005886">
    <property type="term" value="C:plasma membrane"/>
    <property type="evidence" value="ECO:0007669"/>
    <property type="project" value="TreeGrafter"/>
</dbReference>
<evidence type="ECO:0000313" key="3">
    <source>
        <dbReference type="Proteomes" id="UP000502297"/>
    </source>
</evidence>
<keyword evidence="3" id="KW-1185">Reference proteome</keyword>
<evidence type="ECO:0000313" key="2">
    <source>
        <dbReference type="EMBL" id="QIO04698.1"/>
    </source>
</evidence>
<keyword evidence="1" id="KW-1133">Transmembrane helix</keyword>